<evidence type="ECO:0000313" key="1">
    <source>
        <dbReference type="EMBL" id="SBV49748.1"/>
    </source>
</evidence>
<dbReference type="EMBL" id="FLTX01000007">
    <property type="protein sequence ID" value="SBV49748.1"/>
    <property type="molecule type" value="Genomic_DNA"/>
</dbReference>
<evidence type="ECO:0000313" key="2">
    <source>
        <dbReference type="Proteomes" id="UP000092503"/>
    </source>
</evidence>
<dbReference type="Proteomes" id="UP000092503">
    <property type="component" value="Unassembled WGS sequence"/>
</dbReference>
<dbReference type="GO" id="GO:0008233">
    <property type="term" value="F:peptidase activity"/>
    <property type="evidence" value="ECO:0007669"/>
    <property type="project" value="UniProtKB-KW"/>
</dbReference>
<keyword evidence="1" id="KW-0645">Protease</keyword>
<keyword evidence="1" id="KW-0378">Hydrolase</keyword>
<gene>
    <name evidence="1" type="ORF">XBLMG947_0521</name>
</gene>
<reference evidence="1 2" key="1">
    <citation type="submission" date="2016-06" db="EMBL/GenBank/DDBJ databases">
        <authorList>
            <person name="Kjaerup R.B."/>
            <person name="Dalgaard T.S."/>
            <person name="Juul-Madsen H.R."/>
        </authorList>
    </citation>
    <scope>NUCLEOTIDE SEQUENCE [LARGE SCALE GENOMIC DNA]</scope>
    <source>
        <strain evidence="1">LMG947</strain>
    </source>
</reference>
<organism evidence="1 2">
    <name type="scientific">Xanthomonas bromi</name>
    <dbReference type="NCBI Taxonomy" id="56449"/>
    <lineage>
        <taxon>Bacteria</taxon>
        <taxon>Pseudomonadati</taxon>
        <taxon>Pseudomonadota</taxon>
        <taxon>Gammaproteobacteria</taxon>
        <taxon>Lysobacterales</taxon>
        <taxon>Lysobacteraceae</taxon>
        <taxon>Xanthomonas</taxon>
    </lineage>
</organism>
<proteinExistence type="predicted"/>
<accession>A0A1C3NHA8</accession>
<name>A0A1C3NHA8_9XANT</name>
<dbReference type="AlphaFoldDB" id="A0A1C3NHA8"/>
<protein>
    <submittedName>
        <fullName evidence="1">Protease</fullName>
    </submittedName>
</protein>
<sequence>MPTRTLRTAPRDAARALAAPSLIHEKYEEDFTVIDKNFRLNPLTGAILMMALGASGTLAAAPKLLVKEPTQAARPAQRSVAG</sequence>
<dbReference type="STRING" id="56449.XBLMG947_0521"/>
<dbReference type="GO" id="GO:0006508">
    <property type="term" value="P:proteolysis"/>
    <property type="evidence" value="ECO:0007669"/>
    <property type="project" value="UniProtKB-KW"/>
</dbReference>